<dbReference type="Pfam" id="PF00035">
    <property type="entry name" value="dsrm"/>
    <property type="match status" value="1"/>
</dbReference>
<evidence type="ECO:0000256" key="3">
    <source>
        <dbReference type="ARBA" id="ARBA00022552"/>
    </source>
</evidence>
<dbReference type="AlphaFoldDB" id="A0A9Q7ARZ5"/>
<feature type="active site" evidence="9">
    <location>
        <position position="128"/>
    </location>
</feature>
<evidence type="ECO:0000256" key="6">
    <source>
        <dbReference type="ARBA" id="ARBA00022759"/>
    </source>
</evidence>
<feature type="binding site" evidence="9">
    <location>
        <position position="52"/>
    </location>
    <ligand>
        <name>Mg(2+)</name>
        <dbReference type="ChEBI" id="CHEBI:18420"/>
    </ligand>
</feature>
<comment type="subunit">
    <text evidence="9">Homodimer.</text>
</comment>
<dbReference type="PROSITE" id="PS50142">
    <property type="entry name" value="RNASE_3_2"/>
    <property type="match status" value="1"/>
</dbReference>
<dbReference type="FunFam" id="1.10.1520.10:FF:000001">
    <property type="entry name" value="Ribonuclease 3"/>
    <property type="match status" value="1"/>
</dbReference>
<dbReference type="PROSITE" id="PS50137">
    <property type="entry name" value="DS_RBD"/>
    <property type="match status" value="1"/>
</dbReference>
<evidence type="ECO:0000256" key="4">
    <source>
        <dbReference type="ARBA" id="ARBA00022664"/>
    </source>
</evidence>
<dbReference type="Gene3D" id="3.30.160.20">
    <property type="match status" value="1"/>
</dbReference>
<proteinExistence type="inferred from homology"/>
<dbReference type="PROSITE" id="PS00517">
    <property type="entry name" value="RNASE_3_1"/>
    <property type="match status" value="1"/>
</dbReference>
<gene>
    <name evidence="9 12" type="primary">rnc</name>
    <name evidence="12" type="ORF">KAR29_03090</name>
</gene>
<dbReference type="SUPFAM" id="SSF69065">
    <property type="entry name" value="RNase III domain-like"/>
    <property type="match status" value="1"/>
</dbReference>
<dbReference type="GO" id="GO:0004525">
    <property type="term" value="F:ribonuclease III activity"/>
    <property type="evidence" value="ECO:0007669"/>
    <property type="project" value="UniProtKB-UniRule"/>
</dbReference>
<feature type="binding site" evidence="9">
    <location>
        <position position="125"/>
    </location>
    <ligand>
        <name>Mg(2+)</name>
        <dbReference type="ChEBI" id="CHEBI:18420"/>
    </ligand>
</feature>
<comment type="similarity">
    <text evidence="2">Belongs to the ribonuclease III family.</text>
</comment>
<keyword evidence="9" id="KW-0819">tRNA processing</keyword>
<evidence type="ECO:0000256" key="7">
    <source>
        <dbReference type="ARBA" id="ARBA00022801"/>
    </source>
</evidence>
<dbReference type="Gene3D" id="1.10.1520.10">
    <property type="entry name" value="Ribonuclease III domain"/>
    <property type="match status" value="1"/>
</dbReference>
<dbReference type="GO" id="GO:0008033">
    <property type="term" value="P:tRNA processing"/>
    <property type="evidence" value="ECO:0007669"/>
    <property type="project" value="UniProtKB-KW"/>
</dbReference>
<dbReference type="SMART" id="SM00535">
    <property type="entry name" value="RIBOc"/>
    <property type="match status" value="1"/>
</dbReference>
<evidence type="ECO:0000256" key="2">
    <source>
        <dbReference type="ARBA" id="ARBA00010183"/>
    </source>
</evidence>
<keyword evidence="6 9" id="KW-0255">Endonuclease</keyword>
<dbReference type="KEGG" id="aram:KAR29_03090"/>
<evidence type="ECO:0000256" key="8">
    <source>
        <dbReference type="ARBA" id="ARBA00022884"/>
    </source>
</evidence>
<dbReference type="EC" id="3.1.26.3" evidence="9"/>
<dbReference type="NCBIfam" id="TIGR02191">
    <property type="entry name" value="RNaseIII"/>
    <property type="match status" value="1"/>
</dbReference>
<dbReference type="InterPro" id="IPR011907">
    <property type="entry name" value="RNase_III"/>
</dbReference>
<keyword evidence="13" id="KW-1185">Reference proteome</keyword>
<dbReference type="RefSeq" id="WP_274374180.1">
    <property type="nucleotide sequence ID" value="NZ_CP072943.1"/>
</dbReference>
<keyword evidence="9" id="KW-0460">Magnesium</keyword>
<dbReference type="Pfam" id="PF14622">
    <property type="entry name" value="Ribonucleas_3_3"/>
    <property type="match status" value="1"/>
</dbReference>
<evidence type="ECO:0000256" key="1">
    <source>
        <dbReference type="ARBA" id="ARBA00000109"/>
    </source>
</evidence>
<evidence type="ECO:0000259" key="11">
    <source>
        <dbReference type="PROSITE" id="PS50142"/>
    </source>
</evidence>
<organism evidence="12 13">
    <name type="scientific">Aminithiophilus ramosus</name>
    <dbReference type="NCBI Taxonomy" id="3029084"/>
    <lineage>
        <taxon>Bacteria</taxon>
        <taxon>Thermotogati</taxon>
        <taxon>Synergistota</taxon>
        <taxon>Synergistia</taxon>
        <taxon>Synergistales</taxon>
        <taxon>Aminithiophilaceae</taxon>
        <taxon>Aminithiophilus</taxon>
    </lineage>
</organism>
<feature type="domain" description="RNase III" evidence="11">
    <location>
        <begin position="12"/>
        <end position="139"/>
    </location>
</feature>
<dbReference type="EMBL" id="CP072943">
    <property type="protein sequence ID" value="QTX32916.1"/>
    <property type="molecule type" value="Genomic_DNA"/>
</dbReference>
<dbReference type="InterPro" id="IPR014720">
    <property type="entry name" value="dsRBD_dom"/>
</dbReference>
<dbReference type="SMART" id="SM00358">
    <property type="entry name" value="DSRM"/>
    <property type="match status" value="1"/>
</dbReference>
<dbReference type="Proteomes" id="UP000671879">
    <property type="component" value="Chromosome"/>
</dbReference>
<keyword evidence="9" id="KW-0699">rRNA-binding</keyword>
<dbReference type="HAMAP" id="MF_00104">
    <property type="entry name" value="RNase_III"/>
    <property type="match status" value="1"/>
</dbReference>
<dbReference type="CDD" id="cd10845">
    <property type="entry name" value="DSRM_RNAse_III_family"/>
    <property type="match status" value="1"/>
</dbReference>
<comment type="cofactor">
    <cofactor evidence="9">
        <name>Mg(2+)</name>
        <dbReference type="ChEBI" id="CHEBI:18420"/>
    </cofactor>
</comment>
<dbReference type="GO" id="GO:0003725">
    <property type="term" value="F:double-stranded RNA binding"/>
    <property type="evidence" value="ECO:0007669"/>
    <property type="project" value="TreeGrafter"/>
</dbReference>
<evidence type="ECO:0000259" key="10">
    <source>
        <dbReference type="PROSITE" id="PS50137"/>
    </source>
</evidence>
<dbReference type="CDD" id="cd00593">
    <property type="entry name" value="RIBOc"/>
    <property type="match status" value="1"/>
</dbReference>
<keyword evidence="9" id="KW-0963">Cytoplasm</keyword>
<name>A0A9Q7ARZ5_9BACT</name>
<sequence length="238" mass="26517">MEPYQGGRGTSLRLLQTRLGYVFRDPSLLDRALTHSSYAHESGLPFFNERLEFLGDAVLELVVSEALFQAYPDWDEGRLTQERASVVCGRSLAEWGRLLDLSPTLLLGKGLELQGGREKLSPVADAVEALFGAVYLDGGLDEARRVIGRLLWQRTSPSTLDPKSRLQQQLQAEGKELPLYRVVAEEGPPHERFFVVEVWLERDLLGIGTGRSRKEGEFAAAEKALEVLVQPVASKRES</sequence>
<evidence type="ECO:0000313" key="12">
    <source>
        <dbReference type="EMBL" id="QTX32916.1"/>
    </source>
</evidence>
<keyword evidence="9" id="KW-0479">Metal-binding</keyword>
<keyword evidence="3 9" id="KW-0698">rRNA processing</keyword>
<keyword evidence="8 9" id="KW-0694">RNA-binding</keyword>
<comment type="subcellular location">
    <subcellularLocation>
        <location evidence="9">Cytoplasm</location>
    </subcellularLocation>
</comment>
<comment type="function">
    <text evidence="9">Digests double-stranded RNA. Involved in the processing of primary rRNA transcript to yield the immediate precursors to the large and small rRNAs (23S and 16S). Processes some mRNAs, and tRNAs when they are encoded in the rRNA operon. Processes pre-crRNA and tracrRNA of type II CRISPR loci if present in the organism.</text>
</comment>
<feature type="active site" evidence="9">
    <location>
        <position position="56"/>
    </location>
</feature>
<dbReference type="GO" id="GO:0006397">
    <property type="term" value="P:mRNA processing"/>
    <property type="evidence" value="ECO:0007669"/>
    <property type="project" value="UniProtKB-UniRule"/>
</dbReference>
<dbReference type="InterPro" id="IPR036389">
    <property type="entry name" value="RNase_III_sf"/>
</dbReference>
<dbReference type="GO" id="GO:0006364">
    <property type="term" value="P:rRNA processing"/>
    <property type="evidence" value="ECO:0007669"/>
    <property type="project" value="UniProtKB-UniRule"/>
</dbReference>
<dbReference type="PANTHER" id="PTHR11207:SF0">
    <property type="entry name" value="RIBONUCLEASE 3"/>
    <property type="match status" value="1"/>
</dbReference>
<dbReference type="GO" id="GO:0010468">
    <property type="term" value="P:regulation of gene expression"/>
    <property type="evidence" value="ECO:0007669"/>
    <property type="project" value="TreeGrafter"/>
</dbReference>
<feature type="domain" description="DRBM" evidence="10">
    <location>
        <begin position="161"/>
        <end position="230"/>
    </location>
</feature>
<evidence type="ECO:0000256" key="9">
    <source>
        <dbReference type="HAMAP-Rule" id="MF_00104"/>
    </source>
</evidence>
<comment type="catalytic activity">
    <reaction evidence="1 9">
        <text>Endonucleolytic cleavage to 5'-phosphomonoester.</text>
        <dbReference type="EC" id="3.1.26.3"/>
    </reaction>
</comment>
<dbReference type="GO" id="GO:0005737">
    <property type="term" value="C:cytoplasm"/>
    <property type="evidence" value="ECO:0007669"/>
    <property type="project" value="UniProtKB-SubCell"/>
</dbReference>
<dbReference type="PANTHER" id="PTHR11207">
    <property type="entry name" value="RIBONUCLEASE III"/>
    <property type="match status" value="1"/>
</dbReference>
<feature type="binding site" evidence="9">
    <location>
        <position position="128"/>
    </location>
    <ligand>
        <name>Mg(2+)</name>
        <dbReference type="ChEBI" id="CHEBI:18420"/>
    </ligand>
</feature>
<dbReference type="SUPFAM" id="SSF54768">
    <property type="entry name" value="dsRNA-binding domain-like"/>
    <property type="match status" value="1"/>
</dbReference>
<dbReference type="GO" id="GO:0019843">
    <property type="term" value="F:rRNA binding"/>
    <property type="evidence" value="ECO:0007669"/>
    <property type="project" value="UniProtKB-KW"/>
</dbReference>
<protein>
    <recommendedName>
        <fullName evidence="9">Ribonuclease 3</fullName>
        <ecNumber evidence="9">3.1.26.3</ecNumber>
    </recommendedName>
    <alternativeName>
        <fullName evidence="9">Ribonuclease III</fullName>
        <shortName evidence="9">RNase III</shortName>
    </alternativeName>
</protein>
<evidence type="ECO:0000313" key="13">
    <source>
        <dbReference type="Proteomes" id="UP000671879"/>
    </source>
</evidence>
<dbReference type="InterPro" id="IPR000999">
    <property type="entry name" value="RNase_III_dom"/>
</dbReference>
<reference evidence="13" key="1">
    <citation type="submission" date="2021-04" db="EMBL/GenBank/DDBJ databases">
        <title>A novel Synergistetes isolate from a pyrite-forming mixed culture.</title>
        <authorList>
            <person name="Bunk B."/>
            <person name="Sproer C."/>
            <person name="Spring S."/>
            <person name="Pester M."/>
        </authorList>
    </citation>
    <scope>NUCLEOTIDE SEQUENCE [LARGE SCALE GENOMIC DNA]</scope>
    <source>
        <strain evidence="13">J.5.4.2-T.3.5.2</strain>
    </source>
</reference>
<dbReference type="GO" id="GO:0046872">
    <property type="term" value="F:metal ion binding"/>
    <property type="evidence" value="ECO:0007669"/>
    <property type="project" value="UniProtKB-KW"/>
</dbReference>
<keyword evidence="5 9" id="KW-0540">Nuclease</keyword>
<keyword evidence="7 9" id="KW-0378">Hydrolase</keyword>
<accession>A0A9Q7ARZ5</accession>
<evidence type="ECO:0000256" key="5">
    <source>
        <dbReference type="ARBA" id="ARBA00022722"/>
    </source>
</evidence>
<keyword evidence="4 9" id="KW-0507">mRNA processing</keyword>